<keyword evidence="6" id="KW-1185">Reference proteome</keyword>
<evidence type="ECO:0000256" key="2">
    <source>
        <dbReference type="ARBA" id="ARBA00022699"/>
    </source>
</evidence>
<dbReference type="InterPro" id="IPR003877">
    <property type="entry name" value="SPRY_dom"/>
</dbReference>
<evidence type="ECO:0000313" key="6">
    <source>
        <dbReference type="Proteomes" id="UP001178461"/>
    </source>
</evidence>
<dbReference type="PANTHER" id="PTHR24103">
    <property type="entry name" value="E3 UBIQUITIN-PROTEIN LIGASE TRIM"/>
    <property type="match status" value="1"/>
</dbReference>
<dbReference type="InterPro" id="IPR001870">
    <property type="entry name" value="B30.2/SPRY"/>
</dbReference>
<dbReference type="InterPro" id="IPR006574">
    <property type="entry name" value="PRY"/>
</dbReference>
<dbReference type="CDD" id="cd12888">
    <property type="entry name" value="SPRY_PRY_TRIM7_like"/>
    <property type="match status" value="1"/>
</dbReference>
<organism evidence="5 6">
    <name type="scientific">Podarcis lilfordi</name>
    <name type="common">Lilford's wall lizard</name>
    <dbReference type="NCBI Taxonomy" id="74358"/>
    <lineage>
        <taxon>Eukaryota</taxon>
        <taxon>Metazoa</taxon>
        <taxon>Chordata</taxon>
        <taxon>Craniata</taxon>
        <taxon>Vertebrata</taxon>
        <taxon>Euteleostomi</taxon>
        <taxon>Lepidosauria</taxon>
        <taxon>Squamata</taxon>
        <taxon>Bifurcata</taxon>
        <taxon>Unidentata</taxon>
        <taxon>Episquamata</taxon>
        <taxon>Laterata</taxon>
        <taxon>Lacertibaenia</taxon>
        <taxon>Lacertidae</taxon>
        <taxon>Podarcis</taxon>
    </lineage>
</organism>
<dbReference type="PRINTS" id="PR01407">
    <property type="entry name" value="BUTYPHLNCDUF"/>
</dbReference>
<dbReference type="FunFam" id="2.60.120.920:FF:000004">
    <property type="entry name" value="Butyrophilin subfamily 1 member A1"/>
    <property type="match status" value="1"/>
</dbReference>
<accession>A0AA35P0E4</accession>
<dbReference type="EMBL" id="OX395127">
    <property type="protein sequence ID" value="CAI5768250.1"/>
    <property type="molecule type" value="Genomic_DNA"/>
</dbReference>
<protein>
    <submittedName>
        <fullName evidence="5">Tripartite motif-containing protein 10-like isoform X1</fullName>
    </submittedName>
</protein>
<feature type="domain" description="B30.2/SPRY" evidence="4">
    <location>
        <begin position="1"/>
        <end position="188"/>
    </location>
</feature>
<dbReference type="InterPro" id="IPR013320">
    <property type="entry name" value="ConA-like_dom_sf"/>
</dbReference>
<name>A0AA35P0E4_9SAUR</name>
<dbReference type="AlphaFoldDB" id="A0AA35P0E4"/>
<dbReference type="InterPro" id="IPR050143">
    <property type="entry name" value="TRIM/RBCC"/>
</dbReference>
<dbReference type="SMART" id="SM00589">
    <property type="entry name" value="PRY"/>
    <property type="match status" value="1"/>
</dbReference>
<dbReference type="PROSITE" id="PS50188">
    <property type="entry name" value="B302_SPRY"/>
    <property type="match status" value="1"/>
</dbReference>
<comment type="similarity">
    <text evidence="1">Belongs to the ohanin/vespryn family.</text>
</comment>
<dbReference type="InterPro" id="IPR043136">
    <property type="entry name" value="B30.2/SPRY_sf"/>
</dbReference>
<dbReference type="SMART" id="SM00449">
    <property type="entry name" value="SPRY"/>
    <property type="match status" value="1"/>
</dbReference>
<comment type="function">
    <text evidence="3">Neurotoxin that produces dose-dependent hypolocomotion and hyperalgesia in mice. May directly act on the central nervous system, as it is 6500-fold more potent when administered intracerebroventricularly than intraperitoneal.</text>
</comment>
<evidence type="ECO:0000256" key="3">
    <source>
        <dbReference type="ARBA" id="ARBA00034460"/>
    </source>
</evidence>
<dbReference type="Proteomes" id="UP001178461">
    <property type="component" value="Chromosome 2"/>
</dbReference>
<proteinExistence type="inferred from homology"/>
<reference evidence="5" key="1">
    <citation type="submission" date="2022-12" db="EMBL/GenBank/DDBJ databases">
        <authorList>
            <person name="Alioto T."/>
            <person name="Alioto T."/>
            <person name="Gomez Garrido J."/>
        </authorList>
    </citation>
    <scope>NUCLEOTIDE SEQUENCE</scope>
</reference>
<evidence type="ECO:0000256" key="1">
    <source>
        <dbReference type="ARBA" id="ARBA00009651"/>
    </source>
</evidence>
<dbReference type="InterPro" id="IPR003879">
    <property type="entry name" value="Butyrophylin_SPRY"/>
</dbReference>
<dbReference type="Pfam" id="PF13765">
    <property type="entry name" value="PRY"/>
    <property type="match status" value="1"/>
</dbReference>
<evidence type="ECO:0000313" key="5">
    <source>
        <dbReference type="EMBL" id="CAI5768250.1"/>
    </source>
</evidence>
<sequence>MEKIKDALLSGLLQKANVTLDPDTAHPCLILSEDQKSVRCGDKEQDLPNKLERFNSWPCVLGYEGFTAGRHFWEVTVNEGERWTLGVARKSVQRKGFFPLRPEGGVWVVGKWFGEYRAFTSPDYFPLSLSEEPRRIRVTLDYEEGYVSLSNADSGAELHTFSEALFFGETLLPFFCLWGNETHLRISC</sequence>
<keyword evidence="2" id="KW-0800">Toxin</keyword>
<gene>
    <name evidence="5" type="ORF">PODLI_1B021982</name>
</gene>
<dbReference type="SUPFAM" id="SSF49899">
    <property type="entry name" value="Concanavalin A-like lectins/glucanases"/>
    <property type="match status" value="1"/>
</dbReference>
<dbReference type="Pfam" id="PF00622">
    <property type="entry name" value="SPRY"/>
    <property type="match status" value="1"/>
</dbReference>
<keyword evidence="2" id="KW-0528">Neurotoxin</keyword>
<dbReference type="Gene3D" id="2.60.120.920">
    <property type="match status" value="1"/>
</dbReference>
<evidence type="ECO:0000259" key="4">
    <source>
        <dbReference type="PROSITE" id="PS50188"/>
    </source>
</evidence>